<feature type="transmembrane region" description="Helical" evidence="3">
    <location>
        <begin position="304"/>
        <end position="321"/>
    </location>
</feature>
<feature type="region of interest" description="Disordered" evidence="2">
    <location>
        <begin position="351"/>
        <end position="381"/>
    </location>
</feature>
<dbReference type="GO" id="GO:0004722">
    <property type="term" value="F:protein serine/threonine phosphatase activity"/>
    <property type="evidence" value="ECO:0007669"/>
    <property type="project" value="InterPro"/>
</dbReference>
<keyword evidence="3" id="KW-0812">Transmembrane</keyword>
<dbReference type="SMART" id="SM00332">
    <property type="entry name" value="PP2Cc"/>
    <property type="match status" value="1"/>
</dbReference>
<keyword evidence="3" id="KW-0472">Membrane</keyword>
<dbReference type="PANTHER" id="PTHR13832">
    <property type="entry name" value="PROTEIN PHOSPHATASE 2C"/>
    <property type="match status" value="1"/>
</dbReference>
<dbReference type="Pfam" id="PF13672">
    <property type="entry name" value="PP2C_2"/>
    <property type="match status" value="1"/>
</dbReference>
<feature type="coiled-coil region" evidence="1">
    <location>
        <begin position="395"/>
        <end position="422"/>
    </location>
</feature>
<comment type="caution">
    <text evidence="5">The sequence shown here is derived from an EMBL/GenBank/DDBJ whole genome shotgun (WGS) entry which is preliminary data.</text>
</comment>
<evidence type="ECO:0000259" key="4">
    <source>
        <dbReference type="PROSITE" id="PS51746"/>
    </source>
</evidence>
<dbReference type="OrthoDB" id="9801841at2"/>
<dbReference type="CDD" id="cd00143">
    <property type="entry name" value="PP2Cc"/>
    <property type="match status" value="1"/>
</dbReference>
<dbReference type="InterPro" id="IPR001932">
    <property type="entry name" value="PPM-type_phosphatase-like_dom"/>
</dbReference>
<dbReference type="PROSITE" id="PS51746">
    <property type="entry name" value="PPM_2"/>
    <property type="match status" value="1"/>
</dbReference>
<dbReference type="SMART" id="SM00331">
    <property type="entry name" value="PP2C_SIG"/>
    <property type="match status" value="1"/>
</dbReference>
<gene>
    <name evidence="5" type="ORF">M23134_06641</name>
</gene>
<dbReference type="Proteomes" id="UP000004095">
    <property type="component" value="Unassembled WGS sequence"/>
</dbReference>
<proteinExistence type="predicted"/>
<evidence type="ECO:0000313" key="6">
    <source>
        <dbReference type="Proteomes" id="UP000004095"/>
    </source>
</evidence>
<name>A1ZW19_MICM2</name>
<keyword evidence="6" id="KW-1185">Reference proteome</keyword>
<keyword evidence="1" id="KW-0175">Coiled coil</keyword>
<dbReference type="InterPro" id="IPR015655">
    <property type="entry name" value="PP2C"/>
</dbReference>
<organism evidence="5 6">
    <name type="scientific">Microscilla marina ATCC 23134</name>
    <dbReference type="NCBI Taxonomy" id="313606"/>
    <lineage>
        <taxon>Bacteria</taxon>
        <taxon>Pseudomonadati</taxon>
        <taxon>Bacteroidota</taxon>
        <taxon>Cytophagia</taxon>
        <taxon>Cytophagales</taxon>
        <taxon>Microscillaceae</taxon>
        <taxon>Microscilla</taxon>
    </lineage>
</organism>
<evidence type="ECO:0000313" key="5">
    <source>
        <dbReference type="EMBL" id="EAY25382.1"/>
    </source>
</evidence>
<dbReference type="eggNOG" id="COG0631">
    <property type="taxonomic scope" value="Bacteria"/>
</dbReference>
<evidence type="ECO:0000256" key="1">
    <source>
        <dbReference type="SAM" id="Coils"/>
    </source>
</evidence>
<reference evidence="5 6" key="1">
    <citation type="submission" date="2007-01" db="EMBL/GenBank/DDBJ databases">
        <authorList>
            <person name="Haygood M."/>
            <person name="Podell S."/>
            <person name="Anderson C."/>
            <person name="Hopkinson B."/>
            <person name="Roe K."/>
            <person name="Barbeau K."/>
            <person name="Gaasterland T."/>
            <person name="Ferriera S."/>
            <person name="Johnson J."/>
            <person name="Kravitz S."/>
            <person name="Beeson K."/>
            <person name="Sutton G."/>
            <person name="Rogers Y.-H."/>
            <person name="Friedman R."/>
            <person name="Frazier M."/>
            <person name="Venter J.C."/>
        </authorList>
    </citation>
    <scope>NUCLEOTIDE SEQUENCE [LARGE SCALE GENOMIC DNA]</scope>
    <source>
        <strain evidence="5 6">ATCC 23134</strain>
    </source>
</reference>
<sequence>MSVTNNIEENKTDALVNIFGRTDVGKARDHNEDNFAIGQDIKANQWEFNQHAFKQGALGSVMVVADGMGGTNAGEVASEIMVNTAKQMFQKLQALPESSQAIKDYLKKVIKVAHKNILAHAAAHPETEGMGTTAAIAWVIGLKAYVAWSGDSRVYLYRQGVPLTPATDDHSMVWELVQSGHLTPNQARLHPQSNIITQSLGEARNPPSPEAKTLQLQTGDRLLLCSDGLNGELDDPDIEAILEKTQGTSEACQELVNKANLAGGSDNITVLLMDMLDINRVGKNVQVRDTADQKAGLDAQKKKIILWVSLLILICSLYLLFSNLGQTDNPAQINKAANKAQKLPVMIDSTQTKHEQTSGKDTTSKEQGASTGRNEKENRPPVLLREEKKADPKEVAALEARLKKLLDDKAKVLKNIEGLKKSYQDIPAELKKLKALQQRLTKEIASPLVAKKIIKGSNEFVAPTTPKALKKAIYTIERVEASLYDIQEKMKHWQLSPNG</sequence>
<dbReference type="InterPro" id="IPR036457">
    <property type="entry name" value="PPM-type-like_dom_sf"/>
</dbReference>
<dbReference type="Gene3D" id="3.60.40.10">
    <property type="entry name" value="PPM-type phosphatase domain"/>
    <property type="match status" value="1"/>
</dbReference>
<protein>
    <submittedName>
        <fullName evidence="5">Protein phosphatase</fullName>
    </submittedName>
</protein>
<accession>A1ZW19</accession>
<keyword evidence="3" id="KW-1133">Transmembrane helix</keyword>
<evidence type="ECO:0000256" key="2">
    <source>
        <dbReference type="SAM" id="MobiDB-lite"/>
    </source>
</evidence>
<dbReference type="SUPFAM" id="SSF81606">
    <property type="entry name" value="PP2C-like"/>
    <property type="match status" value="1"/>
</dbReference>
<dbReference type="RefSeq" id="WP_002702850.1">
    <property type="nucleotide sequence ID" value="NZ_AAWS01000049.1"/>
</dbReference>
<feature type="compositionally biased region" description="Basic and acidic residues" evidence="2">
    <location>
        <begin position="351"/>
        <end position="364"/>
    </location>
</feature>
<dbReference type="PANTHER" id="PTHR13832:SF827">
    <property type="entry name" value="PROTEIN PHOSPHATASE 1L"/>
    <property type="match status" value="1"/>
</dbReference>
<dbReference type="EMBL" id="AAWS01000049">
    <property type="protein sequence ID" value="EAY25382.1"/>
    <property type="molecule type" value="Genomic_DNA"/>
</dbReference>
<dbReference type="AlphaFoldDB" id="A1ZW19"/>
<evidence type="ECO:0000256" key="3">
    <source>
        <dbReference type="SAM" id="Phobius"/>
    </source>
</evidence>
<feature type="domain" description="PPM-type phosphatase" evidence="4">
    <location>
        <begin position="18"/>
        <end position="275"/>
    </location>
</feature>